<name>A0ABQ9IE55_9NEOP</name>
<dbReference type="Proteomes" id="UP001159363">
    <property type="component" value="Chromosome 1"/>
</dbReference>
<keyword evidence="2" id="KW-1185">Reference proteome</keyword>
<evidence type="ECO:0000313" key="1">
    <source>
        <dbReference type="EMBL" id="KAJ8894964.1"/>
    </source>
</evidence>
<dbReference type="EMBL" id="JARBHB010000001">
    <property type="protein sequence ID" value="KAJ8894964.1"/>
    <property type="molecule type" value="Genomic_DNA"/>
</dbReference>
<comment type="caution">
    <text evidence="1">The sequence shown here is derived from an EMBL/GenBank/DDBJ whole genome shotgun (WGS) entry which is preliminary data.</text>
</comment>
<sequence length="209" mass="23534">MALPYARRWRGGKPRDIASVNTYLTENIDLYYRSVKYRTARLAFLTVVSGEGDDVIVGAMRLPAWRCYVFSMHARALLLVHFEQFSFNSTQFGSRTTRAEGNLVTPAFTLSNSGSRLAVKTALVLPRDRYRPPPPRTVVFQRTASLNSKARLPLGEYRIPIAVVDRRNTSVKIHPEISLRKPEATSAARAMGFNEVAAAKVFRAFNRGR</sequence>
<proteinExistence type="predicted"/>
<protein>
    <submittedName>
        <fullName evidence="1">Uncharacterized protein</fullName>
    </submittedName>
</protein>
<accession>A0ABQ9IE55</accession>
<evidence type="ECO:0000313" key="2">
    <source>
        <dbReference type="Proteomes" id="UP001159363"/>
    </source>
</evidence>
<reference evidence="1 2" key="1">
    <citation type="submission" date="2023-02" db="EMBL/GenBank/DDBJ databases">
        <title>LHISI_Scaffold_Assembly.</title>
        <authorList>
            <person name="Stuart O.P."/>
            <person name="Cleave R."/>
            <person name="Magrath M.J.L."/>
            <person name="Mikheyev A.S."/>
        </authorList>
    </citation>
    <scope>NUCLEOTIDE SEQUENCE [LARGE SCALE GENOMIC DNA]</scope>
    <source>
        <strain evidence="1">Daus_M_001</strain>
        <tissue evidence="1">Leg muscle</tissue>
    </source>
</reference>
<organism evidence="1 2">
    <name type="scientific">Dryococelus australis</name>
    <dbReference type="NCBI Taxonomy" id="614101"/>
    <lineage>
        <taxon>Eukaryota</taxon>
        <taxon>Metazoa</taxon>
        <taxon>Ecdysozoa</taxon>
        <taxon>Arthropoda</taxon>
        <taxon>Hexapoda</taxon>
        <taxon>Insecta</taxon>
        <taxon>Pterygota</taxon>
        <taxon>Neoptera</taxon>
        <taxon>Polyneoptera</taxon>
        <taxon>Phasmatodea</taxon>
        <taxon>Verophasmatodea</taxon>
        <taxon>Anareolatae</taxon>
        <taxon>Phasmatidae</taxon>
        <taxon>Eurycanthinae</taxon>
        <taxon>Dryococelus</taxon>
    </lineage>
</organism>
<gene>
    <name evidence="1" type="ORF">PR048_000272</name>
</gene>